<keyword evidence="3" id="KW-1185">Reference proteome</keyword>
<feature type="signal peptide" evidence="1">
    <location>
        <begin position="1"/>
        <end position="25"/>
    </location>
</feature>
<reference evidence="2 3" key="1">
    <citation type="submission" date="2018-08" db="EMBL/GenBank/DDBJ databases">
        <title>Sequencing the genomes of 1000 actinobacteria strains.</title>
        <authorList>
            <person name="Klenk H.-P."/>
        </authorList>
    </citation>
    <scope>NUCLEOTIDE SEQUENCE [LARGE SCALE GENOMIC DNA]</scope>
    <source>
        <strain evidence="2 3">DSM 43927</strain>
    </source>
</reference>
<feature type="chain" id="PRO_5017642787" evidence="1">
    <location>
        <begin position="26"/>
        <end position="168"/>
    </location>
</feature>
<gene>
    <name evidence="2" type="ORF">DFJ69_0407</name>
</gene>
<name>A0A3D9SQY7_9ACTN</name>
<evidence type="ECO:0000256" key="1">
    <source>
        <dbReference type="SAM" id="SignalP"/>
    </source>
</evidence>
<dbReference type="AlphaFoldDB" id="A0A3D9SQY7"/>
<evidence type="ECO:0000313" key="2">
    <source>
        <dbReference type="EMBL" id="REE95034.1"/>
    </source>
</evidence>
<sequence length="168" mass="17093">MRALTAAAAVTVLGTVVLGADPAHAAALTQCQGSETVTYSPGVTFTPQSIEITVSGRFSSCVDVSGRVTSGSYGERFTIFVGCNALLDGFEGRRVIVWNTGDSSTVEGTGSSTAVAGQVITTFTGTVVQGRFQGRSAVQTVTLVQPGFLKCLTTGFTGATGPTTLTIA</sequence>
<keyword evidence="1" id="KW-0732">Signal</keyword>
<dbReference type="Proteomes" id="UP000256661">
    <property type="component" value="Unassembled WGS sequence"/>
</dbReference>
<organism evidence="2 3">
    <name type="scientific">Thermomonospora umbrina</name>
    <dbReference type="NCBI Taxonomy" id="111806"/>
    <lineage>
        <taxon>Bacteria</taxon>
        <taxon>Bacillati</taxon>
        <taxon>Actinomycetota</taxon>
        <taxon>Actinomycetes</taxon>
        <taxon>Streptosporangiales</taxon>
        <taxon>Thermomonosporaceae</taxon>
        <taxon>Thermomonospora</taxon>
    </lineage>
</organism>
<evidence type="ECO:0000313" key="3">
    <source>
        <dbReference type="Proteomes" id="UP000256661"/>
    </source>
</evidence>
<proteinExistence type="predicted"/>
<dbReference type="EMBL" id="QTTT01000001">
    <property type="protein sequence ID" value="REE95034.1"/>
    <property type="molecule type" value="Genomic_DNA"/>
</dbReference>
<protein>
    <submittedName>
        <fullName evidence="2">Uncharacterized protein</fullName>
    </submittedName>
</protein>
<accession>A0A3D9SQY7</accession>
<comment type="caution">
    <text evidence="2">The sequence shown here is derived from an EMBL/GenBank/DDBJ whole genome shotgun (WGS) entry which is preliminary data.</text>
</comment>